<keyword evidence="4 5" id="KW-0472">Membrane</keyword>
<dbReference type="GO" id="GO:0005739">
    <property type="term" value="C:mitochondrion"/>
    <property type="evidence" value="ECO:0007669"/>
    <property type="project" value="TreeGrafter"/>
</dbReference>
<evidence type="ECO:0000256" key="3">
    <source>
        <dbReference type="ARBA" id="ARBA00022989"/>
    </source>
</evidence>
<dbReference type="STRING" id="1684307.A0A316TZG2"/>
<dbReference type="OrthoDB" id="10253709at2759"/>
<dbReference type="AlphaFoldDB" id="A0A316TZG2"/>
<dbReference type="RefSeq" id="XP_025345214.1">
    <property type="nucleotide sequence ID" value="XM_025493361.1"/>
</dbReference>
<dbReference type="GO" id="GO:0016020">
    <property type="term" value="C:membrane"/>
    <property type="evidence" value="ECO:0007669"/>
    <property type="project" value="UniProtKB-SubCell"/>
</dbReference>
<dbReference type="Pfam" id="PF00153">
    <property type="entry name" value="Mito_carr"/>
    <property type="match status" value="3"/>
</dbReference>
<sequence length="301" mass="31853">MAPPQKGGFSWSNIAVGAIMNMFEVSTLGQPLEVIKTQMASNRSQTMAQALATVWSRGGVYGFYQGLIPWAWIEASTKGGVLLFTAAEIDKVAKGAGVGPGAASLLGGMGGGIAQAYATMGFCTAMKTAEITRHKQAAAGVKPPGTFTVFMDIYRREGIKGINKGVNAVAVRQCTNWGSRMGFAQLAETPVRAMSGKKATDPLSAMERILCSSIGGALGCWNQPIEVIRVEMQSLAKAEPGSNRPAKPTIMNTLAYIYKENGVKGLYRGVAPRIALGMWQTVCMVAGAGHVRAMLEARTKK</sequence>
<dbReference type="EMBL" id="KZ819338">
    <property type="protein sequence ID" value="PWN18054.1"/>
    <property type="molecule type" value="Genomic_DNA"/>
</dbReference>
<reference evidence="7 8" key="1">
    <citation type="journal article" date="2018" name="Mol. Biol. Evol.">
        <title>Broad Genomic Sampling Reveals a Smut Pathogenic Ancestry of the Fungal Clade Ustilaginomycotina.</title>
        <authorList>
            <person name="Kijpornyongpan T."/>
            <person name="Mondo S.J."/>
            <person name="Barry K."/>
            <person name="Sandor L."/>
            <person name="Lee J."/>
            <person name="Lipzen A."/>
            <person name="Pangilinan J."/>
            <person name="LaButti K."/>
            <person name="Hainaut M."/>
            <person name="Henrissat B."/>
            <person name="Grigoriev I.V."/>
            <person name="Spatafora J.W."/>
            <person name="Aime M.C."/>
        </authorList>
    </citation>
    <scope>NUCLEOTIDE SEQUENCE [LARGE SCALE GENOMIC DNA]</scope>
    <source>
        <strain evidence="7 8">MCA 4718</strain>
    </source>
</reference>
<dbReference type="PROSITE" id="PS50920">
    <property type="entry name" value="SOLCAR"/>
    <property type="match status" value="1"/>
</dbReference>
<dbReference type="GO" id="GO:0005371">
    <property type="term" value="F:tricarboxylate secondary active transmembrane transporter activity"/>
    <property type="evidence" value="ECO:0007669"/>
    <property type="project" value="TreeGrafter"/>
</dbReference>
<evidence type="ECO:0000256" key="1">
    <source>
        <dbReference type="ARBA" id="ARBA00004141"/>
    </source>
</evidence>
<comment type="similarity">
    <text evidence="6">Belongs to the mitochondrial carrier (TC 2.A.29) family.</text>
</comment>
<dbReference type="InterPro" id="IPR053017">
    <property type="entry name" value="Mito_Cit/Oxoglu_Carrier"/>
</dbReference>
<keyword evidence="8" id="KW-1185">Reference proteome</keyword>
<dbReference type="InterPro" id="IPR018108">
    <property type="entry name" value="MCP_transmembrane"/>
</dbReference>
<dbReference type="InterPro" id="IPR023395">
    <property type="entry name" value="MCP_dom_sf"/>
</dbReference>
<dbReference type="Gene3D" id="1.50.40.10">
    <property type="entry name" value="Mitochondrial carrier domain"/>
    <property type="match status" value="2"/>
</dbReference>
<dbReference type="PANTHER" id="PTHR46982:SF1">
    <property type="entry name" value="CITRATE_OXOGLUTARATE CARRIER PROTEIN"/>
    <property type="match status" value="1"/>
</dbReference>
<evidence type="ECO:0000256" key="2">
    <source>
        <dbReference type="ARBA" id="ARBA00022692"/>
    </source>
</evidence>
<dbReference type="PANTHER" id="PTHR46982">
    <property type="entry name" value="CITRATE/OXOGLUTARATE CARRIER PROTEIN"/>
    <property type="match status" value="1"/>
</dbReference>
<gene>
    <name evidence="7" type="ORF">BCV69DRAFT_285347</name>
</gene>
<keyword evidence="6" id="KW-0813">Transport</keyword>
<dbReference type="GO" id="GO:0015742">
    <property type="term" value="P:alpha-ketoglutarate transport"/>
    <property type="evidence" value="ECO:0007669"/>
    <property type="project" value="TreeGrafter"/>
</dbReference>
<accession>A0A316TZG2</accession>
<dbReference type="GeneID" id="37015095"/>
<keyword evidence="2 5" id="KW-0812">Transmembrane</keyword>
<evidence type="ECO:0000313" key="8">
    <source>
        <dbReference type="Proteomes" id="UP000245942"/>
    </source>
</evidence>
<organism evidence="7 8">
    <name type="scientific">Pseudomicrostroma glucosiphilum</name>
    <dbReference type="NCBI Taxonomy" id="1684307"/>
    <lineage>
        <taxon>Eukaryota</taxon>
        <taxon>Fungi</taxon>
        <taxon>Dikarya</taxon>
        <taxon>Basidiomycota</taxon>
        <taxon>Ustilaginomycotina</taxon>
        <taxon>Exobasidiomycetes</taxon>
        <taxon>Microstromatales</taxon>
        <taxon>Microstromatales incertae sedis</taxon>
        <taxon>Pseudomicrostroma</taxon>
    </lineage>
</organism>
<evidence type="ECO:0000256" key="5">
    <source>
        <dbReference type="PROSITE-ProRule" id="PRU00282"/>
    </source>
</evidence>
<name>A0A316TZG2_9BASI</name>
<comment type="subcellular location">
    <subcellularLocation>
        <location evidence="1">Membrane</location>
        <topology evidence="1">Multi-pass membrane protein</topology>
    </subcellularLocation>
</comment>
<feature type="repeat" description="Solcar" evidence="5">
    <location>
        <begin position="207"/>
        <end position="294"/>
    </location>
</feature>
<keyword evidence="3" id="KW-1133">Transmembrane helix</keyword>
<dbReference type="Proteomes" id="UP000245942">
    <property type="component" value="Unassembled WGS sequence"/>
</dbReference>
<dbReference type="FunFam" id="1.50.40.10:FF:000085">
    <property type="entry name" value="Tricarboxylate carrier, putative"/>
    <property type="match status" value="1"/>
</dbReference>
<protein>
    <submittedName>
        <fullName evidence="7">Putative YHM2-protein of the mitochondrial carrier family</fullName>
    </submittedName>
</protein>
<dbReference type="SUPFAM" id="SSF103506">
    <property type="entry name" value="Mitochondrial carrier"/>
    <property type="match status" value="1"/>
</dbReference>
<proteinExistence type="inferred from homology"/>
<evidence type="ECO:0000256" key="4">
    <source>
        <dbReference type="ARBA" id="ARBA00023136"/>
    </source>
</evidence>
<dbReference type="FunFam" id="1.50.40.10:FF:000053">
    <property type="entry name" value="Mitochondrial DNA replication protein"/>
    <property type="match status" value="1"/>
</dbReference>
<evidence type="ECO:0000313" key="7">
    <source>
        <dbReference type="EMBL" id="PWN18054.1"/>
    </source>
</evidence>
<evidence type="ECO:0000256" key="6">
    <source>
        <dbReference type="RuleBase" id="RU000488"/>
    </source>
</evidence>
<dbReference type="GO" id="GO:0006843">
    <property type="term" value="P:mitochondrial citrate transmembrane transport"/>
    <property type="evidence" value="ECO:0007669"/>
    <property type="project" value="TreeGrafter"/>
</dbReference>